<organism evidence="2 3">
    <name type="scientific">Pseudomonas benzenivorans</name>
    <dbReference type="NCBI Taxonomy" id="556533"/>
    <lineage>
        <taxon>Bacteria</taxon>
        <taxon>Pseudomonadati</taxon>
        <taxon>Pseudomonadota</taxon>
        <taxon>Gammaproteobacteria</taxon>
        <taxon>Pseudomonadales</taxon>
        <taxon>Pseudomonadaceae</taxon>
        <taxon>Pseudomonas</taxon>
    </lineage>
</organism>
<dbReference type="RefSeq" id="WP_255837711.1">
    <property type="nucleotide sequence ID" value="NZ_CP073346.1"/>
</dbReference>
<keyword evidence="1" id="KW-1133">Transmembrane helix</keyword>
<dbReference type="InterPro" id="IPR009525">
    <property type="entry name" value="DUF1145"/>
</dbReference>
<keyword evidence="3" id="KW-1185">Reference proteome</keyword>
<keyword evidence="1" id="KW-0812">Transmembrane</keyword>
<evidence type="ECO:0000313" key="3">
    <source>
        <dbReference type="Proteomes" id="UP001059672"/>
    </source>
</evidence>
<accession>A0ABY5H5S8</accession>
<sequence>MKALLGLGKILAALFWGALLANLLDPFVQPFALLLNIAGAFVLFIHAGELLLFQQRLKQCPRPLLACGQVMLFGIFYLSTLAEVEEQAPEPLAAEQA</sequence>
<dbReference type="Pfam" id="PF06611">
    <property type="entry name" value="DUF1145"/>
    <property type="match status" value="1"/>
</dbReference>
<dbReference type="Proteomes" id="UP001059672">
    <property type="component" value="Chromosome"/>
</dbReference>
<reference evidence="2" key="1">
    <citation type="submission" date="2021-04" db="EMBL/GenBank/DDBJ databases">
        <title>Oceanospirillales bacteria with DddD are important DMSP degraders in coastal seawater.</title>
        <authorList>
            <person name="Liu J."/>
        </authorList>
    </citation>
    <scope>NUCLEOTIDE SEQUENCE</scope>
    <source>
        <strain evidence="2">D13-4</strain>
    </source>
</reference>
<keyword evidence="1" id="KW-0472">Membrane</keyword>
<gene>
    <name evidence="2" type="ORF">KDW96_18580</name>
</gene>
<protein>
    <submittedName>
        <fullName evidence="2">DUF1145 domain-containing protein</fullName>
    </submittedName>
</protein>
<name>A0ABY5H5S8_9PSED</name>
<dbReference type="PANTHER" id="PTHR38775">
    <property type="entry name" value="INNER MEMBRANE PROTEIN-RELATED"/>
    <property type="match status" value="1"/>
</dbReference>
<feature type="transmembrane region" description="Helical" evidence="1">
    <location>
        <begin position="30"/>
        <end position="52"/>
    </location>
</feature>
<dbReference type="PANTHER" id="PTHR38775:SF1">
    <property type="entry name" value="INNER MEMBRANE PROTEIN"/>
    <property type="match status" value="1"/>
</dbReference>
<evidence type="ECO:0000313" key="2">
    <source>
        <dbReference type="EMBL" id="UTW07151.1"/>
    </source>
</evidence>
<proteinExistence type="predicted"/>
<evidence type="ECO:0000256" key="1">
    <source>
        <dbReference type="SAM" id="Phobius"/>
    </source>
</evidence>
<dbReference type="EMBL" id="CP073346">
    <property type="protein sequence ID" value="UTW07151.1"/>
    <property type="molecule type" value="Genomic_DNA"/>
</dbReference>